<gene>
    <name evidence="3" type="ORF">PVBDA_1101260</name>
</gene>
<proteinExistence type="predicted"/>
<protein>
    <submittedName>
        <fullName evidence="3">AKAP-like protein, putative</fullName>
    </submittedName>
</protein>
<dbReference type="AlphaFoldDB" id="A0A6V7S913"/>
<reference evidence="3 4" key="1">
    <citation type="submission" date="2020-08" db="EMBL/GenBank/DDBJ databases">
        <authorList>
            <person name="Ramaprasad A."/>
        </authorList>
    </citation>
    <scope>NUCLEOTIDE SEQUENCE [LARGE SCALE GENOMIC DNA]</scope>
</reference>
<evidence type="ECO:0000259" key="2">
    <source>
        <dbReference type="Pfam" id="PF10469"/>
    </source>
</evidence>
<dbReference type="VEuPathDB" id="PlasmoDB:PVBDA_1101260"/>
<feature type="domain" description="A-kinase anchor protein 7-like phosphoesterase" evidence="2">
    <location>
        <begin position="43"/>
        <end position="266"/>
    </location>
</feature>
<dbReference type="GO" id="GO:0034237">
    <property type="term" value="F:protein kinase A regulatory subunit binding"/>
    <property type="evidence" value="ECO:0007669"/>
    <property type="project" value="TreeGrafter"/>
</dbReference>
<dbReference type="PANTHER" id="PTHR15934">
    <property type="entry name" value="RNA 2',3'-CYCLIC PHOSPHODIESTERASE"/>
    <property type="match status" value="1"/>
</dbReference>
<dbReference type="GO" id="GO:0010738">
    <property type="term" value="P:regulation of protein kinase A signaling"/>
    <property type="evidence" value="ECO:0007669"/>
    <property type="project" value="TreeGrafter"/>
</dbReference>
<dbReference type="InterPro" id="IPR009097">
    <property type="entry name" value="Cyclic_Pdiesterase"/>
</dbReference>
<organism evidence="3 4">
    <name type="scientific">Plasmodium vinckei brucechwatti</name>
    <dbReference type="NCBI Taxonomy" id="119398"/>
    <lineage>
        <taxon>Eukaryota</taxon>
        <taxon>Sar</taxon>
        <taxon>Alveolata</taxon>
        <taxon>Apicomplexa</taxon>
        <taxon>Aconoidasida</taxon>
        <taxon>Haemosporida</taxon>
        <taxon>Plasmodiidae</taxon>
        <taxon>Plasmodium</taxon>
        <taxon>Plasmodium (Vinckeia)</taxon>
    </lineage>
</organism>
<dbReference type="Pfam" id="PF10469">
    <property type="entry name" value="AKAP7_NLS"/>
    <property type="match status" value="1"/>
</dbReference>
<feature type="compositionally biased region" description="Basic and acidic residues" evidence="1">
    <location>
        <begin position="176"/>
        <end position="194"/>
    </location>
</feature>
<dbReference type="SUPFAM" id="SSF55144">
    <property type="entry name" value="LigT-like"/>
    <property type="match status" value="1"/>
</dbReference>
<feature type="region of interest" description="Disordered" evidence="1">
    <location>
        <begin position="174"/>
        <end position="194"/>
    </location>
</feature>
<sequence length="267" mass="31829">MNVKKLFYKYLSFHSFLINKNNYSNIKLNNLSRGKNIMSHIKPNYFICIPLNDNKIILNELLNIQKFVISKCDILNECVIEKEKFHISLLILYIKNKTQMDLSKEAFNEAVTEIKKINKKNLYFKNLDTFHNDVLYLSLKEESNDYITSLANIFKKCFEKRNIKIIYNSRKHVNAQKREQNNNNKNKNEETDDCKNKITPHLTLMKNSHLARIYMNRKPKIFPDYYSDFNLTKLLNEHITPNKIQLLEMDIDPSTSYYKIISEFTFS</sequence>
<dbReference type="Proteomes" id="UP000515550">
    <property type="component" value="Chromosome PVBDA_11"/>
</dbReference>
<evidence type="ECO:0000256" key="1">
    <source>
        <dbReference type="SAM" id="MobiDB-lite"/>
    </source>
</evidence>
<dbReference type="InterPro" id="IPR052641">
    <property type="entry name" value="AKAP7_isoform_gamma"/>
</dbReference>
<dbReference type="Gene3D" id="3.90.1140.10">
    <property type="entry name" value="Cyclic phosphodiesterase"/>
    <property type="match status" value="1"/>
</dbReference>
<evidence type="ECO:0000313" key="4">
    <source>
        <dbReference type="Proteomes" id="UP000515550"/>
    </source>
</evidence>
<dbReference type="InterPro" id="IPR019510">
    <property type="entry name" value="AKAP7-like_phosphoesterase"/>
</dbReference>
<dbReference type="PANTHER" id="PTHR15934:SF2">
    <property type="entry name" value="A-KINASE ANCHOR PROTEIN 7-LIKE PHOSPHOESTERASE DOMAIN-CONTAINING PROTEIN"/>
    <property type="match status" value="1"/>
</dbReference>
<dbReference type="GO" id="GO:0005829">
    <property type="term" value="C:cytosol"/>
    <property type="evidence" value="ECO:0007669"/>
    <property type="project" value="TreeGrafter"/>
</dbReference>
<accession>A0A6V7S913</accession>
<evidence type="ECO:0000313" key="3">
    <source>
        <dbReference type="EMBL" id="CAD2094881.1"/>
    </source>
</evidence>
<dbReference type="EMBL" id="LR865389">
    <property type="protein sequence ID" value="CAD2094881.1"/>
    <property type="molecule type" value="Genomic_DNA"/>
</dbReference>
<name>A0A6V7S913_PLAVN</name>